<dbReference type="PANTHER" id="PTHR43200:SF2">
    <property type="entry name" value="3'(2'),5'-BISPHOSPHATE NUCLEOTIDASE"/>
    <property type="match status" value="1"/>
</dbReference>
<evidence type="ECO:0000256" key="4">
    <source>
        <dbReference type="ARBA" id="ARBA00022801"/>
    </source>
</evidence>
<reference evidence="8" key="1">
    <citation type="journal article" date="2020" name="Stud. Mycol.">
        <title>101 Dothideomycetes genomes: a test case for predicting lifestyles and emergence of pathogens.</title>
        <authorList>
            <person name="Haridas S."/>
            <person name="Albert R."/>
            <person name="Binder M."/>
            <person name="Bloem J."/>
            <person name="Labutti K."/>
            <person name="Salamov A."/>
            <person name="Andreopoulos B."/>
            <person name="Baker S."/>
            <person name="Barry K."/>
            <person name="Bills G."/>
            <person name="Bluhm B."/>
            <person name="Cannon C."/>
            <person name="Castanera R."/>
            <person name="Culley D."/>
            <person name="Daum C."/>
            <person name="Ezra D."/>
            <person name="Gonzalez J."/>
            <person name="Henrissat B."/>
            <person name="Kuo A."/>
            <person name="Liang C."/>
            <person name="Lipzen A."/>
            <person name="Lutzoni F."/>
            <person name="Magnuson J."/>
            <person name="Mondo S."/>
            <person name="Nolan M."/>
            <person name="Ohm R."/>
            <person name="Pangilinan J."/>
            <person name="Park H.-J."/>
            <person name="Ramirez L."/>
            <person name="Alfaro M."/>
            <person name="Sun H."/>
            <person name="Tritt A."/>
            <person name="Yoshinaga Y."/>
            <person name="Zwiers L.-H."/>
            <person name="Turgeon B."/>
            <person name="Goodwin S."/>
            <person name="Spatafora J."/>
            <person name="Crous P."/>
            <person name="Grigoriev I."/>
        </authorList>
    </citation>
    <scope>NUCLEOTIDE SEQUENCE</scope>
    <source>
        <strain evidence="8">CBS 123094</strain>
    </source>
</reference>
<name>A0A6A5WTE3_9PLEO</name>
<sequence>MPKPYADELALAVRIIHSASLLTKSVLRSLKNTIEAETKADDSPVTIADFAAQALIIGALHAVYPSDKFVGEESAAQLRQNDVLAERVWQLVQQAQAAASQTTDMQHVHGHEGSTASPGQEEQERGHVALTFPSSKTAMLDTIDLGTNAELREGRVWVLDPVDGTATFMQGKQYAVCLCLVVDSIQQVGVIGCPNLQYAYDAASTPATRGIVHEDIVDPSGYGIMLTAVRGQGTHIRSMQASSLGDPRPIVHSRSPQDPSTLNFVESALGSTSLVQAEHRAVAESFGTEWPGTVVWSQQLKYVSVALGAADVMLRIPKDRERYTNVWDHAGGHLLVTEAGGIVRDFDGGEIDFGAGRKITGERNWGMVVATTWCFDAVEKAVKLVLDKRSGSA</sequence>
<keyword evidence="5 6" id="KW-0460">Magnesium</keyword>
<accession>A0A6A5WTE3</accession>
<keyword evidence="4" id="KW-0378">Hydrolase</keyword>
<dbReference type="Gene3D" id="3.30.540.10">
    <property type="entry name" value="Fructose-1,6-Bisphosphatase, subunit A, domain 1"/>
    <property type="match status" value="1"/>
</dbReference>
<organism evidence="8 9">
    <name type="scientific">Amniculicola lignicola CBS 123094</name>
    <dbReference type="NCBI Taxonomy" id="1392246"/>
    <lineage>
        <taxon>Eukaryota</taxon>
        <taxon>Fungi</taxon>
        <taxon>Dikarya</taxon>
        <taxon>Ascomycota</taxon>
        <taxon>Pezizomycotina</taxon>
        <taxon>Dothideomycetes</taxon>
        <taxon>Pleosporomycetidae</taxon>
        <taxon>Pleosporales</taxon>
        <taxon>Amniculicolaceae</taxon>
        <taxon>Amniculicola</taxon>
    </lineage>
</organism>
<evidence type="ECO:0000256" key="6">
    <source>
        <dbReference type="PIRSR" id="PIRSR600760-2"/>
    </source>
</evidence>
<dbReference type="CDD" id="cd01517">
    <property type="entry name" value="PAP_phosphatase"/>
    <property type="match status" value="1"/>
</dbReference>
<feature type="binding site" evidence="6">
    <location>
        <position position="72"/>
    </location>
    <ligand>
        <name>Mg(2+)</name>
        <dbReference type="ChEBI" id="CHEBI:18420"/>
        <label>1</label>
        <note>catalytic</note>
    </ligand>
</feature>
<evidence type="ECO:0000256" key="2">
    <source>
        <dbReference type="ARBA" id="ARBA00009759"/>
    </source>
</evidence>
<dbReference type="InterPro" id="IPR020550">
    <property type="entry name" value="Inositol_monophosphatase_CS"/>
</dbReference>
<dbReference type="EMBL" id="ML977565">
    <property type="protein sequence ID" value="KAF2004857.1"/>
    <property type="molecule type" value="Genomic_DNA"/>
</dbReference>
<evidence type="ECO:0000256" key="5">
    <source>
        <dbReference type="ARBA" id="ARBA00022842"/>
    </source>
</evidence>
<evidence type="ECO:0000256" key="7">
    <source>
        <dbReference type="SAM" id="MobiDB-lite"/>
    </source>
</evidence>
<dbReference type="Proteomes" id="UP000799779">
    <property type="component" value="Unassembled WGS sequence"/>
</dbReference>
<evidence type="ECO:0000256" key="1">
    <source>
        <dbReference type="ARBA" id="ARBA00001946"/>
    </source>
</evidence>
<dbReference type="GO" id="GO:0000103">
    <property type="term" value="P:sulfate assimilation"/>
    <property type="evidence" value="ECO:0007669"/>
    <property type="project" value="TreeGrafter"/>
</dbReference>
<dbReference type="PROSITE" id="PS00630">
    <property type="entry name" value="IMP_2"/>
    <property type="match status" value="1"/>
</dbReference>
<dbReference type="PANTHER" id="PTHR43200">
    <property type="entry name" value="PHOSPHATASE"/>
    <property type="match status" value="1"/>
</dbReference>
<feature type="binding site" evidence="6">
    <location>
        <position position="160"/>
    </location>
    <ligand>
        <name>Mg(2+)</name>
        <dbReference type="ChEBI" id="CHEBI:18420"/>
        <label>1</label>
        <note>catalytic</note>
    </ligand>
</feature>
<feature type="region of interest" description="Disordered" evidence="7">
    <location>
        <begin position="100"/>
        <end position="126"/>
    </location>
</feature>
<protein>
    <submittedName>
        <fullName evidence="8">Carbohydrate phosphatase</fullName>
    </submittedName>
</protein>
<evidence type="ECO:0000256" key="3">
    <source>
        <dbReference type="ARBA" id="ARBA00022723"/>
    </source>
</evidence>
<proteinExistence type="inferred from homology"/>
<feature type="binding site" evidence="6">
    <location>
        <position position="328"/>
    </location>
    <ligand>
        <name>Mg(2+)</name>
        <dbReference type="ChEBI" id="CHEBI:18420"/>
        <label>1</label>
        <note>catalytic</note>
    </ligand>
</feature>
<dbReference type="SUPFAM" id="SSF56655">
    <property type="entry name" value="Carbohydrate phosphatase"/>
    <property type="match status" value="1"/>
</dbReference>
<dbReference type="GO" id="GO:0008441">
    <property type="term" value="F:3'(2'),5'-bisphosphate nucleotidase activity"/>
    <property type="evidence" value="ECO:0007669"/>
    <property type="project" value="TreeGrafter"/>
</dbReference>
<comment type="similarity">
    <text evidence="2">Belongs to the inositol monophosphatase superfamily.</text>
</comment>
<dbReference type="Pfam" id="PF00459">
    <property type="entry name" value="Inositol_P"/>
    <property type="match status" value="1"/>
</dbReference>
<keyword evidence="9" id="KW-1185">Reference proteome</keyword>
<dbReference type="GO" id="GO:0046872">
    <property type="term" value="F:metal ion binding"/>
    <property type="evidence" value="ECO:0007669"/>
    <property type="project" value="UniProtKB-KW"/>
</dbReference>
<dbReference type="Gene3D" id="3.40.190.80">
    <property type="match status" value="1"/>
</dbReference>
<dbReference type="OrthoDB" id="411145at2759"/>
<keyword evidence="3 6" id="KW-0479">Metal-binding</keyword>
<gene>
    <name evidence="8" type="ORF">P154DRAFT_518919</name>
</gene>
<dbReference type="AlphaFoldDB" id="A0A6A5WTE3"/>
<evidence type="ECO:0000313" key="8">
    <source>
        <dbReference type="EMBL" id="KAF2004857.1"/>
    </source>
</evidence>
<feature type="binding site" evidence="6">
    <location>
        <position position="163"/>
    </location>
    <ligand>
        <name>Mg(2+)</name>
        <dbReference type="ChEBI" id="CHEBI:18420"/>
        <label>1</label>
        <note>catalytic</note>
    </ligand>
</feature>
<dbReference type="InterPro" id="IPR051090">
    <property type="entry name" value="Inositol_monoP_superfamily"/>
</dbReference>
<dbReference type="InterPro" id="IPR000760">
    <property type="entry name" value="Inositol_monophosphatase-like"/>
</dbReference>
<evidence type="ECO:0000313" key="9">
    <source>
        <dbReference type="Proteomes" id="UP000799779"/>
    </source>
</evidence>
<comment type="cofactor">
    <cofactor evidence="1 6">
        <name>Mg(2+)</name>
        <dbReference type="ChEBI" id="CHEBI:18420"/>
    </cofactor>
</comment>
<dbReference type="GO" id="GO:0046854">
    <property type="term" value="P:phosphatidylinositol phosphate biosynthetic process"/>
    <property type="evidence" value="ECO:0007669"/>
    <property type="project" value="InterPro"/>
</dbReference>